<dbReference type="Gene3D" id="1.25.10.10">
    <property type="entry name" value="Leucine-rich Repeat Variant"/>
    <property type="match status" value="1"/>
</dbReference>
<keyword evidence="1" id="KW-0479">Metal-binding</keyword>
<keyword evidence="2" id="KW-0560">Oxidoreductase</keyword>
<dbReference type="PATRIC" id="fig|1122147.4.peg.1797"/>
<dbReference type="SUPFAM" id="SSF48371">
    <property type="entry name" value="ARM repeat"/>
    <property type="match status" value="1"/>
</dbReference>
<evidence type="ECO:0000256" key="1">
    <source>
        <dbReference type="ARBA" id="ARBA00022485"/>
    </source>
</evidence>
<dbReference type="Proteomes" id="UP000050949">
    <property type="component" value="Unassembled WGS sequence"/>
</dbReference>
<evidence type="ECO:0000256" key="2">
    <source>
        <dbReference type="ARBA" id="ARBA00023002"/>
    </source>
</evidence>
<dbReference type="GO" id="GO:0051539">
    <property type="term" value="F:4 iron, 4 sulfur cluster binding"/>
    <property type="evidence" value="ECO:0007669"/>
    <property type="project" value="UniProtKB-KW"/>
</dbReference>
<dbReference type="GO" id="GO:0008616">
    <property type="term" value="P:tRNA queuosine(34) biosynthetic process"/>
    <property type="evidence" value="ECO:0007669"/>
    <property type="project" value="InterPro"/>
</dbReference>
<reference evidence="4 5" key="1">
    <citation type="journal article" date="2015" name="Genome Announc.">
        <title>Expanding the biotechnology potential of lactobacilli through comparative genomics of 213 strains and associated genera.</title>
        <authorList>
            <person name="Sun Z."/>
            <person name="Harris H.M."/>
            <person name="McCann A."/>
            <person name="Guo C."/>
            <person name="Argimon S."/>
            <person name="Zhang W."/>
            <person name="Yang X."/>
            <person name="Jeffery I.B."/>
            <person name="Cooney J.C."/>
            <person name="Kagawa T.F."/>
            <person name="Liu W."/>
            <person name="Song Y."/>
            <person name="Salvetti E."/>
            <person name="Wrobel A."/>
            <person name="Rasinkangas P."/>
            <person name="Parkhill J."/>
            <person name="Rea M.C."/>
            <person name="O'Sullivan O."/>
            <person name="Ritari J."/>
            <person name="Douillard F.P."/>
            <person name="Paul Ross R."/>
            <person name="Yang R."/>
            <person name="Briner A.E."/>
            <person name="Felis G.E."/>
            <person name="de Vos W.M."/>
            <person name="Barrangou R."/>
            <person name="Klaenhammer T.R."/>
            <person name="Caufield P.W."/>
            <person name="Cui Y."/>
            <person name="Zhang H."/>
            <person name="O'Toole P.W."/>
        </authorList>
    </citation>
    <scope>NUCLEOTIDE SEQUENCE [LARGE SCALE GENOMIC DNA]</scope>
    <source>
        <strain evidence="4 5">DSM 16991</strain>
    </source>
</reference>
<keyword evidence="1" id="KW-0004">4Fe-4S</keyword>
<dbReference type="eggNOG" id="COG1600">
    <property type="taxonomic scope" value="Bacteria"/>
</dbReference>
<dbReference type="PANTHER" id="PTHR30002">
    <property type="entry name" value="EPOXYQUEUOSINE REDUCTASE"/>
    <property type="match status" value="1"/>
</dbReference>
<evidence type="ECO:0000313" key="5">
    <source>
        <dbReference type="Proteomes" id="UP000050949"/>
    </source>
</evidence>
<dbReference type="InterPro" id="IPR013542">
    <property type="entry name" value="QueG_DUF1730"/>
</dbReference>
<dbReference type="Pfam" id="PF08331">
    <property type="entry name" value="QueG_DUF1730"/>
    <property type="match status" value="1"/>
</dbReference>
<dbReference type="OrthoDB" id="9784571at2"/>
<dbReference type="InterPro" id="IPR011989">
    <property type="entry name" value="ARM-like"/>
</dbReference>
<evidence type="ECO:0000313" key="4">
    <source>
        <dbReference type="EMBL" id="KRM28653.1"/>
    </source>
</evidence>
<keyword evidence="1" id="KW-0408">Iron</keyword>
<dbReference type="InterPro" id="IPR004453">
    <property type="entry name" value="QueG"/>
</dbReference>
<accession>A0A0R1XGB5</accession>
<evidence type="ECO:0000259" key="3">
    <source>
        <dbReference type="Pfam" id="PF08331"/>
    </source>
</evidence>
<dbReference type="AlphaFoldDB" id="A0A0R1XGB5"/>
<dbReference type="Pfam" id="PF13484">
    <property type="entry name" value="Fer4_16"/>
    <property type="match status" value="1"/>
</dbReference>
<dbReference type="NCBIfam" id="TIGR00276">
    <property type="entry name" value="tRNA epoxyqueuosine(34) reductase QueG"/>
    <property type="match status" value="1"/>
</dbReference>
<organism evidence="4 5">
    <name type="scientific">Schleiferilactobacillus harbinensis DSM 16991</name>
    <dbReference type="NCBI Taxonomy" id="1122147"/>
    <lineage>
        <taxon>Bacteria</taxon>
        <taxon>Bacillati</taxon>
        <taxon>Bacillota</taxon>
        <taxon>Bacilli</taxon>
        <taxon>Lactobacillales</taxon>
        <taxon>Lactobacillaceae</taxon>
        <taxon>Schleiferilactobacillus</taxon>
    </lineage>
</organism>
<dbReference type="Pfam" id="PF13646">
    <property type="entry name" value="HEAT_2"/>
    <property type="match status" value="1"/>
</dbReference>
<dbReference type="InterPro" id="IPR016024">
    <property type="entry name" value="ARM-type_fold"/>
</dbReference>
<dbReference type="EMBL" id="AZFW01000030">
    <property type="protein sequence ID" value="KRM28653.1"/>
    <property type="molecule type" value="Genomic_DNA"/>
</dbReference>
<dbReference type="SUPFAM" id="SSF54862">
    <property type="entry name" value="4Fe-4S ferredoxins"/>
    <property type="match status" value="1"/>
</dbReference>
<feature type="domain" description="DUF1730" evidence="3">
    <location>
        <begin position="56"/>
        <end position="136"/>
    </location>
</feature>
<dbReference type="GO" id="GO:0052693">
    <property type="term" value="F:epoxyqueuosine reductase activity"/>
    <property type="evidence" value="ECO:0007669"/>
    <property type="project" value="TreeGrafter"/>
</dbReference>
<proteinExistence type="predicted"/>
<dbReference type="RefSeq" id="WP_027828563.1">
    <property type="nucleotide sequence ID" value="NZ_AUEH01000022.1"/>
</dbReference>
<protein>
    <submittedName>
        <fullName evidence="4">Iron-sulfur cluster-binding protein</fullName>
    </submittedName>
</protein>
<gene>
    <name evidence="4" type="ORF">FC91_GL001739</name>
</gene>
<dbReference type="PANTHER" id="PTHR30002:SF4">
    <property type="entry name" value="EPOXYQUEUOSINE REDUCTASE"/>
    <property type="match status" value="1"/>
</dbReference>
<sequence length="384" mass="42443">MHADLKQQIIAASQTIGIDKIGFTTAAPFTDLKPSLVAQREKGYNSGFEHQNIDERVYPDKIFNQPRSIIAIALAYPTRMHQRAPRSEYKRGYFARASWGTDYHTILRAKMTQLIEKIRQLAGDDASIAFKPMVDTGELVDVAVAQRAGLGFIGKNGLLITKEFGSWVYLGEIITNIDFPPDTPIPCQCGECTRCIDFCPPSALLGDGHLNAQRCLSFQTQTKGMMPAEFRPMIRNVIYGCDICQLVCPFNKGKDTHFHPDMEPDPEAVSPELVPLLDISNKQFKEKFGALAGAWRGKKPLQRNAIIALANMHDRSAVPKLLEVIDKDPRPVIRGTAAWAVGHLLKNQNAEISAFLTTALAKETDADAQAEFQQALRAIAALPA</sequence>
<keyword evidence="1" id="KW-0411">Iron-sulfur</keyword>
<name>A0A0R1XGB5_9LACO</name>
<comment type="caution">
    <text evidence="4">The sequence shown here is derived from an EMBL/GenBank/DDBJ whole genome shotgun (WGS) entry which is preliminary data.</text>
</comment>